<dbReference type="EMBL" id="FTPL01000001">
    <property type="protein sequence ID" value="SIT66704.1"/>
    <property type="molecule type" value="Genomic_DNA"/>
</dbReference>
<dbReference type="InterPro" id="IPR018044">
    <property type="entry name" value="Peptidase_S11"/>
</dbReference>
<keyword evidence="2" id="KW-0732">Signal</keyword>
<evidence type="ECO:0000313" key="11">
    <source>
        <dbReference type="EMBL" id="SIT66704.1"/>
    </source>
</evidence>
<dbReference type="PRINTS" id="PR00725">
    <property type="entry name" value="DADACBPTASE1"/>
</dbReference>
<dbReference type="Pfam" id="PF00768">
    <property type="entry name" value="Peptidase_S11"/>
    <property type="match status" value="1"/>
</dbReference>
<dbReference type="GO" id="GO:0009002">
    <property type="term" value="F:serine-type D-Ala-D-Ala carboxypeptidase activity"/>
    <property type="evidence" value="ECO:0007669"/>
    <property type="project" value="InterPro"/>
</dbReference>
<feature type="active site" description="Acyl-ester intermediate" evidence="7">
    <location>
        <position position="62"/>
    </location>
</feature>
<evidence type="ECO:0000256" key="9">
    <source>
        <dbReference type="RuleBase" id="RU004016"/>
    </source>
</evidence>
<protein>
    <submittedName>
        <fullName evidence="11">D-alanyl-D-alanine carboxypeptidase</fullName>
    </submittedName>
</protein>
<keyword evidence="11" id="KW-0645">Protease</keyword>
<dbReference type="Gene3D" id="3.40.710.10">
    <property type="entry name" value="DD-peptidase/beta-lactamase superfamily"/>
    <property type="match status" value="1"/>
</dbReference>
<feature type="domain" description="Peptidase S11 D-alanyl-D-alanine carboxypeptidase A N-terminal" evidence="10">
    <location>
        <begin position="31"/>
        <end position="248"/>
    </location>
</feature>
<evidence type="ECO:0000256" key="8">
    <source>
        <dbReference type="PIRSR" id="PIRSR618044-2"/>
    </source>
</evidence>
<accession>A0A1U7PL52</accession>
<evidence type="ECO:0000256" key="2">
    <source>
        <dbReference type="ARBA" id="ARBA00022729"/>
    </source>
</evidence>
<comment type="similarity">
    <text evidence="1 9">Belongs to the peptidase S11 family.</text>
</comment>
<gene>
    <name evidence="11" type="ORF">SAMN05428946_0117</name>
</gene>
<dbReference type="GO" id="GO:0008360">
    <property type="term" value="P:regulation of cell shape"/>
    <property type="evidence" value="ECO:0007669"/>
    <property type="project" value="UniProtKB-KW"/>
</dbReference>
<keyword evidence="4" id="KW-0133">Cell shape</keyword>
<keyword evidence="12" id="KW-1185">Reference proteome</keyword>
<evidence type="ECO:0000256" key="6">
    <source>
        <dbReference type="ARBA" id="ARBA00023316"/>
    </source>
</evidence>
<reference evidence="12" key="1">
    <citation type="submission" date="2017-01" db="EMBL/GenBank/DDBJ databases">
        <authorList>
            <person name="Varghese N."/>
            <person name="Submissions S."/>
        </authorList>
    </citation>
    <scope>NUCLEOTIDE SEQUENCE [LARGE SCALE GENOMIC DNA]</scope>
    <source>
        <strain evidence="12">MNA4</strain>
    </source>
</reference>
<evidence type="ECO:0000256" key="5">
    <source>
        <dbReference type="ARBA" id="ARBA00022984"/>
    </source>
</evidence>
<dbReference type="InterPro" id="IPR001967">
    <property type="entry name" value="Peptidase_S11_N"/>
</dbReference>
<organism evidence="11 12">
    <name type="scientific">Edaphobacillus lindanitolerans</name>
    <dbReference type="NCBI Taxonomy" id="550447"/>
    <lineage>
        <taxon>Bacteria</taxon>
        <taxon>Bacillati</taxon>
        <taxon>Bacillota</taxon>
        <taxon>Bacilli</taxon>
        <taxon>Bacillales</taxon>
        <taxon>Bacillaceae</taxon>
        <taxon>Edaphobacillus</taxon>
    </lineage>
</organism>
<feature type="active site" description="Proton acceptor" evidence="7">
    <location>
        <position position="65"/>
    </location>
</feature>
<dbReference type="GO" id="GO:0006508">
    <property type="term" value="P:proteolysis"/>
    <property type="evidence" value="ECO:0007669"/>
    <property type="project" value="InterPro"/>
</dbReference>
<dbReference type="RefSeq" id="WP_234982223.1">
    <property type="nucleotide sequence ID" value="NZ_FTPL01000001.1"/>
</dbReference>
<dbReference type="AlphaFoldDB" id="A0A1U7PL52"/>
<feature type="active site" evidence="7">
    <location>
        <position position="117"/>
    </location>
</feature>
<evidence type="ECO:0000256" key="1">
    <source>
        <dbReference type="ARBA" id="ARBA00007164"/>
    </source>
</evidence>
<evidence type="ECO:0000256" key="7">
    <source>
        <dbReference type="PIRSR" id="PIRSR618044-1"/>
    </source>
</evidence>
<dbReference type="STRING" id="550447.SAMN05428946_0117"/>
<keyword evidence="11" id="KW-0121">Carboxypeptidase</keyword>
<evidence type="ECO:0000256" key="4">
    <source>
        <dbReference type="ARBA" id="ARBA00022960"/>
    </source>
</evidence>
<dbReference type="PANTHER" id="PTHR21581">
    <property type="entry name" value="D-ALANYL-D-ALANINE CARBOXYPEPTIDASE"/>
    <property type="match status" value="1"/>
</dbReference>
<keyword evidence="6" id="KW-0961">Cell wall biogenesis/degradation</keyword>
<sequence>MRKKRLVYLLGFLFLFSLLFFFALSAGTASSAAAARAYAVIDAKSGRLLEGRNEMEELPIASLTKIWTALTFLDAEGSEGIVKVSRNAAEQEGSAIYVEAGEEVPAENLLYGLMLRSGNDAAVALAEQAGGSVEGFVGMMNEKAELAGLGKTVFTNPSGLHDDRHLSTAYETALMLKFAMDNPTFRKIASTPYYRYGEGLAWQNKHRLVRGEGTAVAGKTGFTKRAGRTLATQFEKEGKAVIVVTLDDGDDWNTHRNLSERAFDKYKLVTAAQPGTYALLPGLRGELDAPITVLVDDEERKRLSHAAVIPRNGNEGIWQVRLDRTIIASETMTIKRK</sequence>
<keyword evidence="3" id="KW-0378">Hydrolase</keyword>
<dbReference type="GO" id="GO:0071555">
    <property type="term" value="P:cell wall organization"/>
    <property type="evidence" value="ECO:0007669"/>
    <property type="project" value="UniProtKB-KW"/>
</dbReference>
<dbReference type="PANTHER" id="PTHR21581:SF33">
    <property type="entry name" value="D-ALANYL-D-ALANINE CARBOXYPEPTIDASE DACB"/>
    <property type="match status" value="1"/>
</dbReference>
<keyword evidence="5" id="KW-0573">Peptidoglycan synthesis</keyword>
<dbReference type="InterPro" id="IPR012338">
    <property type="entry name" value="Beta-lactam/transpept-like"/>
</dbReference>
<name>A0A1U7PL52_9BACI</name>
<evidence type="ECO:0000259" key="10">
    <source>
        <dbReference type="Pfam" id="PF00768"/>
    </source>
</evidence>
<proteinExistence type="inferred from homology"/>
<dbReference type="Proteomes" id="UP000187550">
    <property type="component" value="Unassembled WGS sequence"/>
</dbReference>
<dbReference type="SUPFAM" id="SSF56601">
    <property type="entry name" value="beta-lactamase/transpeptidase-like"/>
    <property type="match status" value="1"/>
</dbReference>
<feature type="binding site" evidence="8">
    <location>
        <position position="219"/>
    </location>
    <ligand>
        <name>substrate</name>
    </ligand>
</feature>
<evidence type="ECO:0000256" key="3">
    <source>
        <dbReference type="ARBA" id="ARBA00022801"/>
    </source>
</evidence>
<evidence type="ECO:0000313" key="12">
    <source>
        <dbReference type="Proteomes" id="UP000187550"/>
    </source>
</evidence>
<dbReference type="GO" id="GO:0009252">
    <property type="term" value="P:peptidoglycan biosynthetic process"/>
    <property type="evidence" value="ECO:0007669"/>
    <property type="project" value="UniProtKB-KW"/>
</dbReference>